<gene>
    <name evidence="2" type="ORF">HMPREF9498_02092</name>
</gene>
<proteinExistence type="predicted"/>
<sequence length="152" mass="16042">MVDTFKIYKGQTEVVSGTSPLTITGMEPNTSVPVGEYQVTRVVNGKESERVDIPAFKTLSIAVTGLEFSPKTSTADAGTAGSRQITATVLPENATNKKVTYKITPETEGLAVSETGNITWTEAVPAGVYTTTGTSEDGKKTAQHTLTLNNQA</sequence>
<evidence type="ECO:0000256" key="1">
    <source>
        <dbReference type="SAM" id="MobiDB-lite"/>
    </source>
</evidence>
<comment type="caution">
    <text evidence="2">The sequence shown here is derived from an EMBL/GenBank/DDBJ whole genome shotgun (WGS) entry which is preliminary data.</text>
</comment>
<dbReference type="Gene3D" id="2.60.40.1080">
    <property type="match status" value="1"/>
</dbReference>
<dbReference type="HOGENOM" id="CLU_142222_0_0_9"/>
<dbReference type="RefSeq" id="WP_002402387.1">
    <property type="nucleotide sequence ID" value="NZ_GL454464.1"/>
</dbReference>
<feature type="region of interest" description="Disordered" evidence="1">
    <location>
        <begin position="131"/>
        <end position="152"/>
    </location>
</feature>
<dbReference type="EMBL" id="AEBR01000067">
    <property type="protein sequence ID" value="EFM82365.1"/>
    <property type="molecule type" value="Genomic_DNA"/>
</dbReference>
<protein>
    <recommendedName>
        <fullName evidence="4">Bacterial group 2 Ig-like protein</fullName>
    </recommendedName>
</protein>
<evidence type="ECO:0000313" key="3">
    <source>
        <dbReference type="Proteomes" id="UP000004846"/>
    </source>
</evidence>
<evidence type="ECO:0000313" key="2">
    <source>
        <dbReference type="EMBL" id="EFM82365.1"/>
    </source>
</evidence>
<dbReference type="Proteomes" id="UP000004846">
    <property type="component" value="Unassembled WGS sequence"/>
</dbReference>
<accession>A0A125W4T2</accession>
<organism evidence="2 3">
    <name type="scientific">Enterococcus faecalis TX4248</name>
    <dbReference type="NCBI Taxonomy" id="749495"/>
    <lineage>
        <taxon>Bacteria</taxon>
        <taxon>Bacillati</taxon>
        <taxon>Bacillota</taxon>
        <taxon>Bacilli</taxon>
        <taxon>Lactobacillales</taxon>
        <taxon>Enterococcaceae</taxon>
        <taxon>Enterococcus</taxon>
    </lineage>
</organism>
<reference evidence="2 3" key="1">
    <citation type="submission" date="2010-07" db="EMBL/GenBank/DDBJ databases">
        <authorList>
            <person name="Sid Ahmed O."/>
        </authorList>
    </citation>
    <scope>NUCLEOTIDE SEQUENCE [LARGE SCALE GENOMIC DNA]</scope>
    <source>
        <strain evidence="2 3">TX4248</strain>
    </source>
</reference>
<feature type="compositionally biased region" description="Polar residues" evidence="1">
    <location>
        <begin position="143"/>
        <end position="152"/>
    </location>
</feature>
<evidence type="ECO:0008006" key="4">
    <source>
        <dbReference type="Google" id="ProtNLM"/>
    </source>
</evidence>
<name>A0A125W4T2_ENTFL</name>
<dbReference type="AlphaFoldDB" id="A0A125W4T2"/>